<protein>
    <submittedName>
        <fullName evidence="2">Putative vanadium-dependent bromoperoxidase 3</fullName>
    </submittedName>
</protein>
<keyword evidence="2" id="KW-0560">Oxidoreductase</keyword>
<organism evidence="2">
    <name type="scientific">Laminaria digitata</name>
    <dbReference type="NCBI Taxonomy" id="80365"/>
    <lineage>
        <taxon>Eukaryota</taxon>
        <taxon>Sar</taxon>
        <taxon>Stramenopiles</taxon>
        <taxon>Ochrophyta</taxon>
        <taxon>PX clade</taxon>
        <taxon>Phaeophyceae</taxon>
        <taxon>Laminariales</taxon>
        <taxon>Laminariaceae</taxon>
        <taxon>Laminaria</taxon>
    </lineage>
</organism>
<keyword evidence="1" id="KW-0732">Signal</keyword>
<accession>B7ZGM1</accession>
<dbReference type="GO" id="GO:0004601">
    <property type="term" value="F:peroxidase activity"/>
    <property type="evidence" value="ECO:0007669"/>
    <property type="project" value="UniProtKB-KW"/>
</dbReference>
<dbReference type="InterPro" id="IPR052559">
    <property type="entry name" value="V-haloperoxidase"/>
</dbReference>
<keyword evidence="2" id="KW-0575">Peroxidase</keyword>
<dbReference type="CDD" id="cd03398">
    <property type="entry name" value="PAP2_haloperoxidase"/>
    <property type="match status" value="1"/>
</dbReference>
<dbReference type="InterPro" id="IPR036938">
    <property type="entry name" value="PAP2/HPO_sf"/>
</dbReference>
<name>B7ZGM1_9PHAE</name>
<proteinExistence type="evidence at transcript level"/>
<dbReference type="EMBL" id="AM992064">
    <property type="protein sequence ID" value="CAQ51441.1"/>
    <property type="molecule type" value="mRNA"/>
</dbReference>
<feature type="signal peptide" evidence="1">
    <location>
        <begin position="1"/>
        <end position="19"/>
    </location>
</feature>
<evidence type="ECO:0000256" key="1">
    <source>
        <dbReference type="SAM" id="SignalP"/>
    </source>
</evidence>
<evidence type="ECO:0000313" key="2">
    <source>
        <dbReference type="EMBL" id="CAQ51441.1"/>
    </source>
</evidence>
<feature type="chain" id="PRO_5002866953" evidence="1">
    <location>
        <begin position="20"/>
        <end position="645"/>
    </location>
</feature>
<dbReference type="PANTHER" id="PTHR34599:SF1">
    <property type="entry name" value="PHOSPHATIDIC ACID PHOSPHATASE TYPE 2_HALOPEROXIDASE DOMAIN-CONTAINING PROTEIN"/>
    <property type="match status" value="1"/>
</dbReference>
<gene>
    <name evidence="2" type="primary">VBPO3</name>
</gene>
<dbReference type="Gene3D" id="1.10.606.10">
    <property type="entry name" value="Vanadium-containing Chloroperoxidase, domain 2"/>
    <property type="match status" value="1"/>
</dbReference>
<dbReference type="InterPro" id="IPR016119">
    <property type="entry name" value="Br/Cl_peroxidase_C"/>
</dbReference>
<dbReference type="PANTHER" id="PTHR34599">
    <property type="entry name" value="PEROXIDASE-RELATED"/>
    <property type="match status" value="1"/>
</dbReference>
<sequence length="645" mass="69751">MKSFVGLTALLAAFPPCFAAGDHDEVRATLPLLSGSVCRVRDSLDFLDPVQRATVTLEKRLAIAKNEFGVGPTCHITNGDEEDVPLFAGQYHKSLPHDKFGQVDAADYQKLLDCVFTSDINVCDKVPSGAAGGGGAKLVNPIGGTAHQTTGADSDSVFITTPDALLSERLAAQQTEVYWMALTRDVPFNQFGNDGLVQIAAENLAALPEFKGLSIPRNADGTIDPVTQLFRTEWPGVTAGPVVSQLMLADFVIDSIIVPPTAVTLVPRMDYMTAFQPWLDVQNGDSDVVTEFIDPAEPLFIRNGRDLANLSFNDQLYTEAFRAALILFSESVLGGSIGPYAESLRQQGFTTFGESHILAAMASSSSSTRHAWYTKWQVHRVLRPQAYGGLLHNTLMKDVITPLPQSILGNTDLLSRVAANNIRMNPDGEKTFLLPMATAQGSPNHPAYPSGHAINLGGYITTLKAFVGFEAGQKCFPNLVESDDGGLARVPYVPTGTEFLEDCVDKDGNKTTGLTIEGELNKVASNVIIGRSHLGVHWRMDGVSGALMGETSAVRRLQQELSGLPEARVVDGARSDDIPPATYKFRLYSGKMLEIFGVTLYRLDGQLCKGAYTGDDFCNVVNEDKFETFEDIVKHSATVSVHTEL</sequence>
<reference evidence="2" key="1">
    <citation type="journal article" date="2009" name="New Phytol.">
        <title>Patterns of gene expression induced by oligoguluronates reveal conserved and environment-specific molecular defense responses in the brown alga Laminaria digitata.</title>
        <authorList>
            <person name="Cosse A."/>
            <person name="Potin P."/>
            <person name="Leblanc C."/>
        </authorList>
    </citation>
    <scope>NUCLEOTIDE SEQUENCE</scope>
</reference>
<dbReference type="AlphaFoldDB" id="B7ZGM1"/>
<dbReference type="SUPFAM" id="SSF48317">
    <property type="entry name" value="Acid phosphatase/Vanadium-dependent haloperoxidase"/>
    <property type="match status" value="1"/>
</dbReference>